<keyword evidence="2" id="KW-1185">Reference proteome</keyword>
<accession>A0A4Y2W5V4</accession>
<comment type="caution">
    <text evidence="1">The sequence shown here is derived from an EMBL/GenBank/DDBJ whole genome shotgun (WGS) entry which is preliminary data.</text>
</comment>
<organism evidence="1 2">
    <name type="scientific">Araneus ventricosus</name>
    <name type="common">Orbweaver spider</name>
    <name type="synonym">Epeira ventricosa</name>
    <dbReference type="NCBI Taxonomy" id="182803"/>
    <lineage>
        <taxon>Eukaryota</taxon>
        <taxon>Metazoa</taxon>
        <taxon>Ecdysozoa</taxon>
        <taxon>Arthropoda</taxon>
        <taxon>Chelicerata</taxon>
        <taxon>Arachnida</taxon>
        <taxon>Araneae</taxon>
        <taxon>Araneomorphae</taxon>
        <taxon>Entelegynae</taxon>
        <taxon>Araneoidea</taxon>
        <taxon>Araneidae</taxon>
        <taxon>Araneus</taxon>
    </lineage>
</organism>
<gene>
    <name evidence="1" type="ORF">AVEN_104715_1</name>
</gene>
<dbReference type="EMBL" id="BGPR01056210">
    <property type="protein sequence ID" value="GBO32725.1"/>
    <property type="molecule type" value="Genomic_DNA"/>
</dbReference>
<proteinExistence type="predicted"/>
<sequence length="105" mass="11962">MLGRCLYDNAGCRTFVLELVSKELNLKVIGLEELKIYTFGSTEPIVEKRNKIRVVLRNLSDQRHLVMGALETSNINSALIKIPDKDIKTYCQRNNIRLAGVTDRI</sequence>
<name>A0A4Y2W5V4_ARAVE</name>
<evidence type="ECO:0000313" key="1">
    <source>
        <dbReference type="EMBL" id="GBO32725.1"/>
    </source>
</evidence>
<protein>
    <submittedName>
        <fullName evidence="1">Uncharacterized protein</fullName>
    </submittedName>
</protein>
<dbReference type="AlphaFoldDB" id="A0A4Y2W5V4"/>
<dbReference type="Proteomes" id="UP000499080">
    <property type="component" value="Unassembled WGS sequence"/>
</dbReference>
<evidence type="ECO:0000313" key="2">
    <source>
        <dbReference type="Proteomes" id="UP000499080"/>
    </source>
</evidence>
<reference evidence="1 2" key="1">
    <citation type="journal article" date="2019" name="Sci. Rep.">
        <title>Orb-weaving spider Araneus ventricosus genome elucidates the spidroin gene catalogue.</title>
        <authorList>
            <person name="Kono N."/>
            <person name="Nakamura H."/>
            <person name="Ohtoshi R."/>
            <person name="Moran D.A.P."/>
            <person name="Shinohara A."/>
            <person name="Yoshida Y."/>
            <person name="Fujiwara M."/>
            <person name="Mori M."/>
            <person name="Tomita M."/>
            <person name="Arakawa K."/>
        </authorList>
    </citation>
    <scope>NUCLEOTIDE SEQUENCE [LARGE SCALE GENOMIC DNA]</scope>
</reference>